<dbReference type="Proteomes" id="UP000030755">
    <property type="component" value="Unassembled WGS sequence"/>
</dbReference>
<dbReference type="PROSITE" id="PS50893">
    <property type="entry name" value="ABC_TRANSPORTER_2"/>
    <property type="match status" value="1"/>
</dbReference>
<evidence type="ECO:0000256" key="2">
    <source>
        <dbReference type="ARBA" id="ARBA00022737"/>
    </source>
</evidence>
<dbReference type="CDD" id="cd03263">
    <property type="entry name" value="ABC_subfamily_A"/>
    <property type="match status" value="1"/>
</dbReference>
<gene>
    <name evidence="7" type="ORF">O9G_004898</name>
</gene>
<feature type="transmembrane region" description="Helical" evidence="5">
    <location>
        <begin position="367"/>
        <end position="396"/>
    </location>
</feature>
<dbReference type="InterPro" id="IPR003593">
    <property type="entry name" value="AAA+_ATPase"/>
</dbReference>
<dbReference type="PANTHER" id="PTHR19229:SF36">
    <property type="entry name" value="ATP-BINDING CASSETTE SUB-FAMILY A MEMBER 2"/>
    <property type="match status" value="1"/>
</dbReference>
<protein>
    <submittedName>
        <fullName evidence="7">p-loop containing nucleoside triphosphate hydrolase domain-containing protein</fullName>
    </submittedName>
</protein>
<feature type="domain" description="ABC transporter" evidence="6">
    <location>
        <begin position="529"/>
        <end position="767"/>
    </location>
</feature>
<sequence length="853" mass="96532">MSSGVDADNRRVIWNFIQRNKNNKAILMCTHFMDEADLLADRKAMMTCGQITCVGTSKFIKTIFSTGYNLSVEKYENFNQDLFLSWFEDRNCKGFQVKISGNFSEFSFPSNVLELIKEFENDKGIQSMIKSFILKENGLDKIFDKVGNEKKQNEQNSEISKIVIPKFEKLFFIKKTLLYSKFELLKFSSQFSNYLFSMIPSILLLLAIMNLSKHMKPIDLTKISESSSKVSINSNVTLSDQLFDNLLIDGFSYKTNDEKLLKFNHFEENVENELNLGWIENVDDDHIVLNTFNGYDAAPLYFLHKFSQMEYENPPTVNFIEYIKGNTSMVLNLIARGIVPFLLVILMSQLYSNVSSKLSENSQMFDYLMLSCGVPLGSIWISKLFICLIQTLPIYIPLYFGPYDGHGSFYFSYFFFYFCFILASSSFRPSTVSFLSTIVNYGLIIFFATLALLSSSLDIETIKLLNTIVYTYLPFWSTAELTPFFDYDTKIISCLVWSLIFLLMAAINELKHMFRSAAPSTSSDPKVSVSLSNLTKVFKKKIAVNNLSLDVKNNELLALLGPNGCGKTTTLNMLTSQMTPTSGSVHLKELDVHANRLNAIRHANRLNAIRQMGVCPQFDNLLVPSMTVHNHLKIFLLLNGQSSKVADEYIKDLLQAMGLSSFANYKCGSLSGGTKRKVSTLIAIMLNRDLVVLDESSTGLDPLARHKMWCTVRELNKNRTTIMTTHYLNETSSCDRIAVVNQGKLSAIGTEHELFQKIANGYKANITFVDAAHNIVSEVMDTILQGDRSATYSIQQSVNKCLTFSLSFSMPISQVIEKMLSLKSKGIILDFAIGRHSLEDALLDIFRNDSFAF</sequence>
<dbReference type="EMBL" id="KE560749">
    <property type="protein sequence ID" value="EPZ35813.1"/>
    <property type="molecule type" value="Genomic_DNA"/>
</dbReference>
<keyword evidence="4" id="KW-0067">ATP-binding</keyword>
<dbReference type="STRING" id="988480.A0A075AZW0"/>
<dbReference type="PANTHER" id="PTHR19229">
    <property type="entry name" value="ATP-BINDING CASSETTE TRANSPORTER SUBFAMILY A ABCA"/>
    <property type="match status" value="1"/>
</dbReference>
<reference evidence="7 8" key="1">
    <citation type="journal article" date="2013" name="Curr. Biol.">
        <title>Shared signatures of parasitism and phylogenomics unite Cryptomycota and microsporidia.</title>
        <authorList>
            <person name="James T.Y."/>
            <person name="Pelin A."/>
            <person name="Bonen L."/>
            <person name="Ahrendt S."/>
            <person name="Sain D."/>
            <person name="Corradi N."/>
            <person name="Stajich J.E."/>
        </authorList>
    </citation>
    <scope>NUCLEOTIDE SEQUENCE [LARGE SCALE GENOMIC DNA]</scope>
    <source>
        <strain evidence="7 8">CSF55</strain>
    </source>
</reference>
<keyword evidence="2" id="KW-0677">Repeat</keyword>
<dbReference type="GO" id="GO:0140359">
    <property type="term" value="F:ABC-type transporter activity"/>
    <property type="evidence" value="ECO:0007669"/>
    <property type="project" value="InterPro"/>
</dbReference>
<keyword evidence="8" id="KW-1185">Reference proteome</keyword>
<keyword evidence="1" id="KW-0813">Transport</keyword>
<dbReference type="HOGENOM" id="CLU_334673_0_0_1"/>
<dbReference type="InterPro" id="IPR003439">
    <property type="entry name" value="ABC_transporter-like_ATP-bd"/>
</dbReference>
<dbReference type="InterPro" id="IPR027417">
    <property type="entry name" value="P-loop_NTPase"/>
</dbReference>
<evidence type="ECO:0000259" key="6">
    <source>
        <dbReference type="PROSITE" id="PS50893"/>
    </source>
</evidence>
<evidence type="ECO:0000256" key="5">
    <source>
        <dbReference type="SAM" id="Phobius"/>
    </source>
</evidence>
<dbReference type="InterPro" id="IPR026082">
    <property type="entry name" value="ABCA"/>
</dbReference>
<evidence type="ECO:0000256" key="3">
    <source>
        <dbReference type="ARBA" id="ARBA00022741"/>
    </source>
</evidence>
<dbReference type="AlphaFoldDB" id="A0A075AZW0"/>
<feature type="transmembrane region" description="Helical" evidence="5">
    <location>
        <begin position="490"/>
        <end position="507"/>
    </location>
</feature>
<dbReference type="GO" id="GO:0005524">
    <property type="term" value="F:ATP binding"/>
    <property type="evidence" value="ECO:0007669"/>
    <property type="project" value="UniProtKB-KW"/>
</dbReference>
<feature type="transmembrane region" description="Helical" evidence="5">
    <location>
        <begin position="329"/>
        <end position="347"/>
    </location>
</feature>
<keyword evidence="5" id="KW-0472">Membrane</keyword>
<proteinExistence type="predicted"/>
<dbReference type="Gene3D" id="3.40.50.300">
    <property type="entry name" value="P-loop containing nucleotide triphosphate hydrolases"/>
    <property type="match status" value="2"/>
</dbReference>
<keyword evidence="7" id="KW-0378">Hydrolase</keyword>
<name>A0A075AZW0_ROZAC</name>
<dbReference type="OrthoDB" id="2118070at2759"/>
<accession>A0A075AZW0</accession>
<dbReference type="GO" id="GO:0016887">
    <property type="term" value="F:ATP hydrolysis activity"/>
    <property type="evidence" value="ECO:0007669"/>
    <property type="project" value="InterPro"/>
</dbReference>
<organism evidence="7 8">
    <name type="scientific">Rozella allomycis (strain CSF55)</name>
    <dbReference type="NCBI Taxonomy" id="988480"/>
    <lineage>
        <taxon>Eukaryota</taxon>
        <taxon>Fungi</taxon>
        <taxon>Fungi incertae sedis</taxon>
        <taxon>Cryptomycota</taxon>
        <taxon>Cryptomycota incertae sedis</taxon>
        <taxon>Rozella</taxon>
    </lineage>
</organism>
<dbReference type="Pfam" id="PF00005">
    <property type="entry name" value="ABC_tran"/>
    <property type="match status" value="1"/>
</dbReference>
<evidence type="ECO:0000313" key="8">
    <source>
        <dbReference type="Proteomes" id="UP000030755"/>
    </source>
</evidence>
<evidence type="ECO:0000256" key="4">
    <source>
        <dbReference type="ARBA" id="ARBA00022840"/>
    </source>
</evidence>
<dbReference type="GO" id="GO:0016020">
    <property type="term" value="C:membrane"/>
    <property type="evidence" value="ECO:0007669"/>
    <property type="project" value="InterPro"/>
</dbReference>
<evidence type="ECO:0000256" key="1">
    <source>
        <dbReference type="ARBA" id="ARBA00022448"/>
    </source>
</evidence>
<keyword evidence="5" id="KW-1133">Transmembrane helix</keyword>
<evidence type="ECO:0000313" key="7">
    <source>
        <dbReference type="EMBL" id="EPZ35813.1"/>
    </source>
</evidence>
<feature type="transmembrane region" description="Helical" evidence="5">
    <location>
        <begin position="408"/>
        <end position="427"/>
    </location>
</feature>
<feature type="transmembrane region" description="Helical" evidence="5">
    <location>
        <begin position="433"/>
        <end position="453"/>
    </location>
</feature>
<keyword evidence="3" id="KW-0547">Nucleotide-binding</keyword>
<dbReference type="SUPFAM" id="SSF52540">
    <property type="entry name" value="P-loop containing nucleoside triphosphate hydrolases"/>
    <property type="match status" value="2"/>
</dbReference>
<feature type="transmembrane region" description="Helical" evidence="5">
    <location>
        <begin position="194"/>
        <end position="212"/>
    </location>
</feature>
<dbReference type="SMART" id="SM00382">
    <property type="entry name" value="AAA"/>
    <property type="match status" value="1"/>
</dbReference>
<keyword evidence="5" id="KW-0812">Transmembrane</keyword>